<sequence length="235" mass="26302">MKEHYDDSLCEQEKLELLAVAVRVIGSILPGNTEIVLHDLRNPEFAILEIVNGHVTGRRKKDSILAGLRKDNAFINALEKSQEQVTVLKDYQTFSREGASLRSSTAIFRGRDTKPFAAVCINVDNNDVRQAVKLLQDIFGIEHGTNLSAKTHSGNEQSRDSIEDLMKEIIHDATVLNSENNCTKTKKAKLLAVQKMQERGLFMMKGGIEKAAEALGVTRYTIYNYIEKLKNNNAL</sequence>
<feature type="domain" description="YheO-like" evidence="1">
    <location>
        <begin position="18"/>
        <end position="131"/>
    </location>
</feature>
<dbReference type="InterPro" id="IPR039446">
    <property type="entry name" value="DauR-like"/>
</dbReference>
<comment type="caution">
    <text evidence="3">The sequence shown here is derived from an EMBL/GenBank/DDBJ whole genome shotgun (WGS) entry which is preliminary data.</text>
</comment>
<dbReference type="PANTHER" id="PTHR35568">
    <property type="entry name" value="TRANSCRIPTIONAL REGULATOR DAUR"/>
    <property type="match status" value="1"/>
</dbReference>
<evidence type="ECO:0000313" key="3">
    <source>
        <dbReference type="EMBL" id="MEM0706534.1"/>
    </source>
</evidence>
<dbReference type="Pfam" id="PF13309">
    <property type="entry name" value="HTH_22"/>
    <property type="match status" value="1"/>
</dbReference>
<accession>A0ABU9PLJ1</accession>
<reference evidence="3 4" key="1">
    <citation type="submission" date="2024-04" db="EMBL/GenBank/DDBJ databases">
        <title>Draft genome sequence of a multidrug-resistant Enterobacter quasihormaechei Hakim RU_CBWE strain isolated from pond surface water at the University of Rajshahi in Bangladesh.</title>
        <authorList>
            <person name="Raihan J."/>
            <person name="Islam M.S."/>
            <person name="Khan M.U."/>
            <person name="Romance M."/>
            <person name="Haque M.H."/>
        </authorList>
    </citation>
    <scope>NUCLEOTIDE SEQUENCE [LARGE SCALE GENOMIC DNA]</scope>
    <source>
        <strain evidence="3 4">Hakim RU_CBWE</strain>
    </source>
</reference>
<dbReference type="Proteomes" id="UP001490940">
    <property type="component" value="Unassembled WGS sequence"/>
</dbReference>
<protein>
    <submittedName>
        <fullName evidence="3">PAS domain-containing protein</fullName>
    </submittedName>
</protein>
<dbReference type="Pfam" id="PF08348">
    <property type="entry name" value="PAS_6"/>
    <property type="match status" value="1"/>
</dbReference>
<dbReference type="InterPro" id="IPR013559">
    <property type="entry name" value="YheO"/>
</dbReference>
<dbReference type="PANTHER" id="PTHR35568:SF1">
    <property type="entry name" value="TRANSCRIPTIONAL REGULATOR DAUR"/>
    <property type="match status" value="1"/>
</dbReference>
<gene>
    <name evidence="3" type="ORF">AAGT82_19230</name>
</gene>
<feature type="domain" description="Transcriptional regulator DauR-like HTH" evidence="2">
    <location>
        <begin position="166"/>
        <end position="226"/>
    </location>
</feature>
<name>A0ABU9PLJ1_9ENTR</name>
<proteinExistence type="predicted"/>
<dbReference type="InterPro" id="IPR039445">
    <property type="entry name" value="DauR-like_HTH"/>
</dbReference>
<evidence type="ECO:0000313" key="4">
    <source>
        <dbReference type="Proteomes" id="UP001490940"/>
    </source>
</evidence>
<dbReference type="EMBL" id="JBCGUG010000017">
    <property type="protein sequence ID" value="MEM0706534.1"/>
    <property type="molecule type" value="Genomic_DNA"/>
</dbReference>
<dbReference type="RefSeq" id="WP_342698301.1">
    <property type="nucleotide sequence ID" value="NZ_JBCGUG010000017.1"/>
</dbReference>
<keyword evidence="4" id="KW-1185">Reference proteome</keyword>
<organism evidence="3 4">
    <name type="scientific">Enterobacter quasihormaechei</name>
    <dbReference type="NCBI Taxonomy" id="2529382"/>
    <lineage>
        <taxon>Bacteria</taxon>
        <taxon>Pseudomonadati</taxon>
        <taxon>Pseudomonadota</taxon>
        <taxon>Gammaproteobacteria</taxon>
        <taxon>Enterobacterales</taxon>
        <taxon>Enterobacteriaceae</taxon>
        <taxon>Enterobacter</taxon>
    </lineage>
</organism>
<evidence type="ECO:0000259" key="1">
    <source>
        <dbReference type="Pfam" id="PF08348"/>
    </source>
</evidence>
<evidence type="ECO:0000259" key="2">
    <source>
        <dbReference type="Pfam" id="PF13309"/>
    </source>
</evidence>